<dbReference type="GO" id="GO:0042797">
    <property type="term" value="P:tRNA transcription by RNA polymerase III"/>
    <property type="evidence" value="ECO:0007669"/>
    <property type="project" value="EnsemblFungi"/>
</dbReference>
<accession>W2RIX2</accession>
<dbReference type="FunCoup" id="W2RIX2">
    <property type="interactions" value="564"/>
</dbReference>
<dbReference type="InParanoid" id="W2RIX2"/>
<sequence length="66" mass="7375">MSQATGGNPFAQSNDDRDVNTTVAYRCMECDTSVKLAKGDAIRCSGCGHRVLYKERTKRMVQFEAR</sequence>
<dbReference type="PANTHER" id="PTHR12056">
    <property type="entry name" value="DNA-DIRECTED RNA POLYMERASES I, II, AND III"/>
    <property type="match status" value="1"/>
</dbReference>
<keyword evidence="2" id="KW-0479">Metal-binding</keyword>
<dbReference type="GO" id="GO:0003677">
    <property type="term" value="F:DNA binding"/>
    <property type="evidence" value="ECO:0007669"/>
    <property type="project" value="InterPro"/>
</dbReference>
<dbReference type="GO" id="GO:0006386">
    <property type="term" value="P:termination of RNA polymerase III transcription"/>
    <property type="evidence" value="ECO:0007669"/>
    <property type="project" value="EnsemblFungi"/>
</dbReference>
<dbReference type="InterPro" id="IPR006591">
    <property type="entry name" value="RNAP_P/RPABC4"/>
</dbReference>
<evidence type="ECO:0000313" key="6">
    <source>
        <dbReference type="EMBL" id="ETN36290.1"/>
    </source>
</evidence>
<dbReference type="InterPro" id="IPR039747">
    <property type="entry name" value="RPABC4"/>
</dbReference>
<evidence type="ECO:0000256" key="5">
    <source>
        <dbReference type="ARBA" id="ARBA00025770"/>
    </source>
</evidence>
<evidence type="ECO:0000256" key="1">
    <source>
        <dbReference type="ARBA" id="ARBA00004123"/>
    </source>
</evidence>
<dbReference type="InterPro" id="IPR029040">
    <property type="entry name" value="RPABC4/Spt4"/>
</dbReference>
<dbReference type="HOGENOM" id="CLU_179456_0_1_1"/>
<dbReference type="GO" id="GO:0006367">
    <property type="term" value="P:transcription initiation at RNA polymerase II promoter"/>
    <property type="evidence" value="ECO:0007669"/>
    <property type="project" value="EnsemblFungi"/>
</dbReference>
<dbReference type="FunFam" id="2.20.28.30:FF:000003">
    <property type="entry name" value="DNA-directed RNA polymerases I, II, and III subunit RPABC4"/>
    <property type="match status" value="1"/>
</dbReference>
<dbReference type="GO" id="GO:0006384">
    <property type="term" value="P:transcription initiation at RNA polymerase III promoter"/>
    <property type="evidence" value="ECO:0007669"/>
    <property type="project" value="EnsemblFungi"/>
</dbReference>
<reference evidence="6 7" key="1">
    <citation type="submission" date="2013-03" db="EMBL/GenBank/DDBJ databases">
        <title>The Genome Sequence of Phialophora europaea CBS 101466.</title>
        <authorList>
            <consortium name="The Broad Institute Genomics Platform"/>
            <person name="Cuomo C."/>
            <person name="de Hoog S."/>
            <person name="Gorbushina A."/>
            <person name="Walker B."/>
            <person name="Young S.K."/>
            <person name="Zeng Q."/>
            <person name="Gargeya S."/>
            <person name="Fitzgerald M."/>
            <person name="Haas B."/>
            <person name="Abouelleil A."/>
            <person name="Allen A.W."/>
            <person name="Alvarado L."/>
            <person name="Arachchi H.M."/>
            <person name="Berlin A.M."/>
            <person name="Chapman S.B."/>
            <person name="Gainer-Dewar J."/>
            <person name="Goldberg J."/>
            <person name="Griggs A."/>
            <person name="Gujja S."/>
            <person name="Hansen M."/>
            <person name="Howarth C."/>
            <person name="Imamovic A."/>
            <person name="Ireland A."/>
            <person name="Larimer J."/>
            <person name="McCowan C."/>
            <person name="Murphy C."/>
            <person name="Pearson M."/>
            <person name="Poon T.W."/>
            <person name="Priest M."/>
            <person name="Roberts A."/>
            <person name="Saif S."/>
            <person name="Shea T."/>
            <person name="Sisk P."/>
            <person name="Sykes S."/>
            <person name="Wortman J."/>
            <person name="Nusbaum C."/>
            <person name="Birren B."/>
        </authorList>
    </citation>
    <scope>NUCLEOTIDE SEQUENCE [LARGE SCALE GENOMIC DNA]</scope>
    <source>
        <strain evidence="6 7">CBS 101466</strain>
    </source>
</reference>
<dbReference type="STRING" id="1220924.W2RIX2"/>
<evidence type="ECO:0000256" key="2">
    <source>
        <dbReference type="ARBA" id="ARBA00022723"/>
    </source>
</evidence>
<dbReference type="GO" id="GO:0006362">
    <property type="term" value="P:transcription elongation by RNA polymerase I"/>
    <property type="evidence" value="ECO:0007669"/>
    <property type="project" value="EnsemblFungi"/>
</dbReference>
<dbReference type="GeneID" id="19975906"/>
<dbReference type="Proteomes" id="UP000030752">
    <property type="component" value="Unassembled WGS sequence"/>
</dbReference>
<comment type="similarity">
    <text evidence="5">Belongs to the archaeal Rpo12/eukaryotic RPC10 RNA polymerase subunit family.</text>
</comment>
<dbReference type="GO" id="GO:0006368">
    <property type="term" value="P:transcription elongation by RNA polymerase II"/>
    <property type="evidence" value="ECO:0007669"/>
    <property type="project" value="EnsemblFungi"/>
</dbReference>
<dbReference type="GO" id="GO:0006361">
    <property type="term" value="P:transcription initiation at RNA polymerase I promoter"/>
    <property type="evidence" value="ECO:0007669"/>
    <property type="project" value="EnsemblFungi"/>
</dbReference>
<keyword evidence="3" id="KW-0862">Zinc</keyword>
<keyword evidence="7" id="KW-1185">Reference proteome</keyword>
<dbReference type="eggNOG" id="KOG3507">
    <property type="taxonomic scope" value="Eukaryota"/>
</dbReference>
<dbReference type="GO" id="GO:0003968">
    <property type="term" value="F:RNA-directed RNA polymerase activity"/>
    <property type="evidence" value="ECO:0007669"/>
    <property type="project" value="EnsemblFungi"/>
</dbReference>
<evidence type="ECO:0000256" key="4">
    <source>
        <dbReference type="ARBA" id="ARBA00023242"/>
    </source>
</evidence>
<dbReference type="Gene3D" id="2.20.28.30">
    <property type="entry name" value="RNA polymerase ii, chain L"/>
    <property type="match status" value="1"/>
</dbReference>
<dbReference type="GO" id="GO:0005665">
    <property type="term" value="C:RNA polymerase II, core complex"/>
    <property type="evidence" value="ECO:0007669"/>
    <property type="project" value="EnsemblFungi"/>
</dbReference>
<evidence type="ECO:0008006" key="8">
    <source>
        <dbReference type="Google" id="ProtNLM"/>
    </source>
</evidence>
<comment type="subcellular location">
    <subcellularLocation>
        <location evidence="1">Nucleus</location>
    </subcellularLocation>
</comment>
<dbReference type="GO" id="GO:0003899">
    <property type="term" value="F:DNA-directed RNA polymerase activity"/>
    <property type="evidence" value="ECO:0007669"/>
    <property type="project" value="EnsemblFungi"/>
</dbReference>
<dbReference type="GO" id="GO:0008270">
    <property type="term" value="F:zinc ion binding"/>
    <property type="evidence" value="ECO:0007669"/>
    <property type="project" value="EnsemblFungi"/>
</dbReference>
<dbReference type="SUPFAM" id="SSF63393">
    <property type="entry name" value="RNA polymerase subunits"/>
    <property type="match status" value="1"/>
</dbReference>
<dbReference type="VEuPathDB" id="FungiDB:HMPREF1541_08567"/>
<name>W2RIX2_CYPE1</name>
<dbReference type="EMBL" id="KB822725">
    <property type="protein sequence ID" value="ETN36290.1"/>
    <property type="molecule type" value="Genomic_DNA"/>
</dbReference>
<evidence type="ECO:0000256" key="3">
    <source>
        <dbReference type="ARBA" id="ARBA00022833"/>
    </source>
</evidence>
<dbReference type="GO" id="GO:0005777">
    <property type="term" value="C:peroxisome"/>
    <property type="evidence" value="ECO:0007669"/>
    <property type="project" value="EnsemblFungi"/>
</dbReference>
<dbReference type="GO" id="GO:0005666">
    <property type="term" value="C:RNA polymerase III complex"/>
    <property type="evidence" value="ECO:0007669"/>
    <property type="project" value="EnsemblFungi"/>
</dbReference>
<organism evidence="6 7">
    <name type="scientific">Cyphellophora europaea (strain CBS 101466)</name>
    <name type="common">Phialophora europaea</name>
    <dbReference type="NCBI Taxonomy" id="1220924"/>
    <lineage>
        <taxon>Eukaryota</taxon>
        <taxon>Fungi</taxon>
        <taxon>Dikarya</taxon>
        <taxon>Ascomycota</taxon>
        <taxon>Pezizomycotina</taxon>
        <taxon>Eurotiomycetes</taxon>
        <taxon>Chaetothyriomycetidae</taxon>
        <taxon>Chaetothyriales</taxon>
        <taxon>Cyphellophoraceae</taxon>
        <taxon>Cyphellophora</taxon>
    </lineage>
</organism>
<keyword evidence="4" id="KW-0539">Nucleus</keyword>
<dbReference type="GO" id="GO:0005736">
    <property type="term" value="C:RNA polymerase I complex"/>
    <property type="evidence" value="ECO:0007669"/>
    <property type="project" value="EnsemblFungi"/>
</dbReference>
<dbReference type="AlphaFoldDB" id="W2RIX2"/>
<protein>
    <recommendedName>
        <fullName evidence="8">DNA-directed RNA polymerase I, II, and III subunit RPABC4</fullName>
    </recommendedName>
</protein>
<evidence type="ECO:0000313" key="7">
    <source>
        <dbReference type="Proteomes" id="UP000030752"/>
    </source>
</evidence>
<dbReference type="GO" id="GO:0006363">
    <property type="term" value="P:termination of RNA polymerase I transcription"/>
    <property type="evidence" value="ECO:0007669"/>
    <property type="project" value="EnsemblFungi"/>
</dbReference>
<dbReference type="PANTHER" id="PTHR12056:SF2">
    <property type="entry name" value="GEO11084P1"/>
    <property type="match status" value="1"/>
</dbReference>
<dbReference type="OrthoDB" id="5585087at2759"/>
<gene>
    <name evidence="6" type="ORF">HMPREF1541_08567</name>
</gene>
<dbReference type="SMART" id="SM00659">
    <property type="entry name" value="RPOLCX"/>
    <property type="match status" value="1"/>
</dbReference>
<proteinExistence type="inferred from homology"/>
<dbReference type="RefSeq" id="XP_008721108.1">
    <property type="nucleotide sequence ID" value="XM_008722886.1"/>
</dbReference>
<dbReference type="Pfam" id="PF03604">
    <property type="entry name" value="Zn_ribbon_RPAB4"/>
    <property type="match status" value="1"/>
</dbReference>